<proteinExistence type="predicted"/>
<dbReference type="EMBL" id="CP008849">
    <property type="protein sequence ID" value="AIF97451.1"/>
    <property type="molecule type" value="Genomic_DNA"/>
</dbReference>
<dbReference type="eggNOG" id="COG3341">
    <property type="taxonomic scope" value="Bacteria"/>
</dbReference>
<dbReference type="KEGG" id="aal:EP13_01345"/>
<dbReference type="GeneID" id="78253592"/>
<evidence type="ECO:0000256" key="1">
    <source>
        <dbReference type="SAM" id="MobiDB-lite"/>
    </source>
</evidence>
<sequence length="97" mass="11264">MSRCFSNYNFTSKYAAYVVFKGRKPGVYKSWKEAEALVNGYSGSRTQGFASIEEAKRAYRRFLDEGKIVLKTKRKTKQKKPLKSNMENVDLPPWELD</sequence>
<reference evidence="3 4" key="1">
    <citation type="submission" date="2014-06" db="EMBL/GenBank/DDBJ databases">
        <title>Genomes of Alteromonas australica, a world apart.</title>
        <authorList>
            <person name="Gonzaga A."/>
            <person name="Lopez-Perez M."/>
            <person name="Rodriguez-Valera F."/>
        </authorList>
    </citation>
    <scope>NUCLEOTIDE SEQUENCE [LARGE SCALE GENOMIC DNA]</scope>
    <source>
        <strain evidence="3 4">H 17</strain>
    </source>
</reference>
<dbReference type="Gene3D" id="3.40.970.10">
    <property type="entry name" value="Ribonuclease H1, N-terminal domain"/>
    <property type="match status" value="1"/>
</dbReference>
<dbReference type="InterPro" id="IPR009027">
    <property type="entry name" value="Ribosomal_bL9/RNase_H1_N"/>
</dbReference>
<dbReference type="Pfam" id="PF01693">
    <property type="entry name" value="Cauli_VI"/>
    <property type="match status" value="1"/>
</dbReference>
<dbReference type="SUPFAM" id="SSF55658">
    <property type="entry name" value="L9 N-domain-like"/>
    <property type="match status" value="1"/>
</dbReference>
<evidence type="ECO:0000313" key="4">
    <source>
        <dbReference type="Proteomes" id="UP000056090"/>
    </source>
</evidence>
<keyword evidence="4" id="KW-1185">Reference proteome</keyword>
<feature type="compositionally biased region" description="Basic residues" evidence="1">
    <location>
        <begin position="73"/>
        <end position="82"/>
    </location>
</feature>
<name>A0A075NVC3_9ALTE</name>
<gene>
    <name evidence="3" type="ORF">EP13_01345</name>
</gene>
<dbReference type="RefSeq" id="WP_044055627.1">
    <property type="nucleotide sequence ID" value="NZ_CBCSKJ010000005.1"/>
</dbReference>
<dbReference type="Proteomes" id="UP000056090">
    <property type="component" value="Chromosome"/>
</dbReference>
<feature type="region of interest" description="Disordered" evidence="1">
    <location>
        <begin position="73"/>
        <end position="97"/>
    </location>
</feature>
<dbReference type="InterPro" id="IPR011320">
    <property type="entry name" value="RNase_H1_N"/>
</dbReference>
<organism evidence="3 4">
    <name type="scientific">Alteromonas australica</name>
    <dbReference type="NCBI Taxonomy" id="589873"/>
    <lineage>
        <taxon>Bacteria</taxon>
        <taxon>Pseudomonadati</taxon>
        <taxon>Pseudomonadota</taxon>
        <taxon>Gammaproteobacteria</taxon>
        <taxon>Alteromonadales</taxon>
        <taxon>Alteromonadaceae</taxon>
        <taxon>Alteromonas/Salinimonas group</taxon>
        <taxon>Alteromonas</taxon>
    </lineage>
</organism>
<protein>
    <recommendedName>
        <fullName evidence="2">Ribonuclease H1 N-terminal domain-containing protein</fullName>
    </recommendedName>
</protein>
<dbReference type="InterPro" id="IPR037056">
    <property type="entry name" value="RNase_H1_N_sf"/>
</dbReference>
<accession>A0A075NVC3</accession>
<feature type="domain" description="Ribonuclease H1 N-terminal" evidence="2">
    <location>
        <begin position="16"/>
        <end position="57"/>
    </location>
</feature>
<evidence type="ECO:0000313" key="3">
    <source>
        <dbReference type="EMBL" id="AIF97451.1"/>
    </source>
</evidence>
<dbReference type="AlphaFoldDB" id="A0A075NVC3"/>
<evidence type="ECO:0000259" key="2">
    <source>
        <dbReference type="Pfam" id="PF01693"/>
    </source>
</evidence>